<accession>A0A0F9KQL0</accession>
<organism evidence="1">
    <name type="scientific">marine sediment metagenome</name>
    <dbReference type="NCBI Taxonomy" id="412755"/>
    <lineage>
        <taxon>unclassified sequences</taxon>
        <taxon>metagenomes</taxon>
        <taxon>ecological metagenomes</taxon>
    </lineage>
</organism>
<protein>
    <submittedName>
        <fullName evidence="1">Uncharacterized protein</fullName>
    </submittedName>
</protein>
<dbReference type="EMBL" id="LAZR01007609">
    <property type="protein sequence ID" value="KKM84143.1"/>
    <property type="molecule type" value="Genomic_DNA"/>
</dbReference>
<comment type="caution">
    <text evidence="1">The sequence shown here is derived from an EMBL/GenBank/DDBJ whole genome shotgun (WGS) entry which is preliminary data.</text>
</comment>
<sequence>MAAWPNVLIRILKSVGGSEGVGDPILVNPRDFGSGKIINLADPIDNQDAATKKYVDDNDTDVQAIAKGWIKLNGTGTISIRDSFNVSGIVDNGNGAYTVTWDTDFANANYSAAGNASSGSRNMAIHTYAVGSVKILVRTTNTQVNTDDANVTLHAFGDQ</sequence>
<reference evidence="1" key="1">
    <citation type="journal article" date="2015" name="Nature">
        <title>Complex archaea that bridge the gap between prokaryotes and eukaryotes.</title>
        <authorList>
            <person name="Spang A."/>
            <person name="Saw J.H."/>
            <person name="Jorgensen S.L."/>
            <person name="Zaremba-Niedzwiedzka K."/>
            <person name="Martijn J."/>
            <person name="Lind A.E."/>
            <person name="van Eijk R."/>
            <person name="Schleper C."/>
            <person name="Guy L."/>
            <person name="Ettema T.J."/>
        </authorList>
    </citation>
    <scope>NUCLEOTIDE SEQUENCE</scope>
</reference>
<proteinExistence type="predicted"/>
<evidence type="ECO:0000313" key="1">
    <source>
        <dbReference type="EMBL" id="KKM84143.1"/>
    </source>
</evidence>
<gene>
    <name evidence="1" type="ORF">LCGC14_1302180</name>
</gene>
<name>A0A0F9KQL0_9ZZZZ</name>
<dbReference type="AlphaFoldDB" id="A0A0F9KQL0"/>